<keyword evidence="2" id="KW-1185">Reference proteome</keyword>
<dbReference type="RefSeq" id="WP_344235224.1">
    <property type="nucleotide sequence ID" value="NZ_BAAAPH010000013.1"/>
</dbReference>
<name>A0ABN2DN51_9ACTN</name>
<dbReference type="InterPro" id="IPR038735">
    <property type="entry name" value="MSMEG_1276-like_NTP-PPase_dom"/>
</dbReference>
<accession>A0ABN2DN51</accession>
<gene>
    <name evidence="1" type="ORF">GCM10009804_41390</name>
</gene>
<evidence type="ECO:0000313" key="1">
    <source>
        <dbReference type="EMBL" id="GAA1580529.1"/>
    </source>
</evidence>
<dbReference type="InterPro" id="IPR021130">
    <property type="entry name" value="PRib-ATP_PPHydrolase-like"/>
</dbReference>
<evidence type="ECO:0000313" key="2">
    <source>
        <dbReference type="Proteomes" id="UP001501705"/>
    </source>
</evidence>
<reference evidence="1 2" key="1">
    <citation type="journal article" date="2019" name="Int. J. Syst. Evol. Microbiol.">
        <title>The Global Catalogue of Microorganisms (GCM) 10K type strain sequencing project: providing services to taxonomists for standard genome sequencing and annotation.</title>
        <authorList>
            <consortium name="The Broad Institute Genomics Platform"/>
            <consortium name="The Broad Institute Genome Sequencing Center for Infectious Disease"/>
            <person name="Wu L."/>
            <person name="Ma J."/>
        </authorList>
    </citation>
    <scope>NUCLEOTIDE SEQUENCE [LARGE SCALE GENOMIC DNA]</scope>
    <source>
        <strain evidence="1 2">JCM 15572</strain>
    </source>
</reference>
<dbReference type="CDD" id="cd11532">
    <property type="entry name" value="NTP-PPase_COG4997"/>
    <property type="match status" value="1"/>
</dbReference>
<proteinExistence type="predicted"/>
<organism evidence="1 2">
    <name type="scientific">Kribbella hippodromi</name>
    <dbReference type="NCBI Taxonomy" id="434347"/>
    <lineage>
        <taxon>Bacteria</taxon>
        <taxon>Bacillati</taxon>
        <taxon>Actinomycetota</taxon>
        <taxon>Actinomycetes</taxon>
        <taxon>Propionibacteriales</taxon>
        <taxon>Kribbellaceae</taxon>
        <taxon>Kribbella</taxon>
    </lineage>
</organism>
<protein>
    <recommendedName>
        <fullName evidence="3">Phosphoribosyl-ATP pyrophosphohydrolase</fullName>
    </recommendedName>
</protein>
<dbReference type="Proteomes" id="UP001501705">
    <property type="component" value="Unassembled WGS sequence"/>
</dbReference>
<dbReference type="Pfam" id="PF01503">
    <property type="entry name" value="PRA-PH"/>
    <property type="match status" value="1"/>
</dbReference>
<dbReference type="SUPFAM" id="SSF101386">
    <property type="entry name" value="all-alpha NTP pyrophosphatases"/>
    <property type="match status" value="1"/>
</dbReference>
<sequence length="103" mass="11235">MHAKLVRDRIPALIRATGADPITHQATPPEYTRELRAKLQEEVDEFLTADPAGAVEELADILEVVYALAADLGTTSESLDATRIAKATERGAFTTRTIWSGTR</sequence>
<dbReference type="EMBL" id="BAAAPH010000013">
    <property type="protein sequence ID" value="GAA1580529.1"/>
    <property type="molecule type" value="Genomic_DNA"/>
</dbReference>
<comment type="caution">
    <text evidence="1">The sequence shown here is derived from an EMBL/GenBank/DDBJ whole genome shotgun (WGS) entry which is preliminary data.</text>
</comment>
<evidence type="ECO:0008006" key="3">
    <source>
        <dbReference type="Google" id="ProtNLM"/>
    </source>
</evidence>